<dbReference type="EMBL" id="MU853867">
    <property type="protein sequence ID" value="KAK3936978.1"/>
    <property type="molecule type" value="Genomic_DNA"/>
</dbReference>
<dbReference type="Proteomes" id="UP001303473">
    <property type="component" value="Unassembled WGS sequence"/>
</dbReference>
<feature type="compositionally biased region" description="Basic and acidic residues" evidence="1">
    <location>
        <begin position="84"/>
        <end position="95"/>
    </location>
</feature>
<comment type="caution">
    <text evidence="2">The sequence shown here is derived from an EMBL/GenBank/DDBJ whole genome shotgun (WGS) entry which is preliminary data.</text>
</comment>
<sequence length="95" mass="10778">MEVMANVLSGWTEEVMAKSNGPWSSHNHINWDTGGCNIHRNNPGGPWAIRMKPYILPAGVEQGAPINTTKKTDQKRQKSVKQSHQRDQQDLRMQK</sequence>
<reference evidence="3" key="1">
    <citation type="journal article" date="2023" name="Mol. Phylogenet. Evol.">
        <title>Genome-scale phylogeny and comparative genomics of the fungal order Sordariales.</title>
        <authorList>
            <person name="Hensen N."/>
            <person name="Bonometti L."/>
            <person name="Westerberg I."/>
            <person name="Brannstrom I.O."/>
            <person name="Guillou S."/>
            <person name="Cros-Aarteil S."/>
            <person name="Calhoun S."/>
            <person name="Haridas S."/>
            <person name="Kuo A."/>
            <person name="Mondo S."/>
            <person name="Pangilinan J."/>
            <person name="Riley R."/>
            <person name="LaButti K."/>
            <person name="Andreopoulos B."/>
            <person name="Lipzen A."/>
            <person name="Chen C."/>
            <person name="Yan M."/>
            <person name="Daum C."/>
            <person name="Ng V."/>
            <person name="Clum A."/>
            <person name="Steindorff A."/>
            <person name="Ohm R.A."/>
            <person name="Martin F."/>
            <person name="Silar P."/>
            <person name="Natvig D.O."/>
            <person name="Lalanne C."/>
            <person name="Gautier V."/>
            <person name="Ament-Velasquez S.L."/>
            <person name="Kruys A."/>
            <person name="Hutchinson M.I."/>
            <person name="Powell A.J."/>
            <person name="Barry K."/>
            <person name="Miller A.N."/>
            <person name="Grigoriev I.V."/>
            <person name="Debuchy R."/>
            <person name="Gladieux P."/>
            <person name="Hiltunen Thoren M."/>
            <person name="Johannesson H."/>
        </authorList>
    </citation>
    <scope>NUCLEOTIDE SEQUENCE [LARGE SCALE GENOMIC DNA]</scope>
    <source>
        <strain evidence="3">CBS 340.73</strain>
    </source>
</reference>
<evidence type="ECO:0000313" key="3">
    <source>
        <dbReference type="Proteomes" id="UP001303473"/>
    </source>
</evidence>
<dbReference type="AlphaFoldDB" id="A0AAN6S1X0"/>
<accession>A0AAN6S1X0</accession>
<organism evidence="2 3">
    <name type="scientific">Diplogelasinospora grovesii</name>
    <dbReference type="NCBI Taxonomy" id="303347"/>
    <lineage>
        <taxon>Eukaryota</taxon>
        <taxon>Fungi</taxon>
        <taxon>Dikarya</taxon>
        <taxon>Ascomycota</taxon>
        <taxon>Pezizomycotina</taxon>
        <taxon>Sordariomycetes</taxon>
        <taxon>Sordariomycetidae</taxon>
        <taxon>Sordariales</taxon>
        <taxon>Diplogelasinosporaceae</taxon>
        <taxon>Diplogelasinospora</taxon>
    </lineage>
</organism>
<name>A0AAN6S1X0_9PEZI</name>
<protein>
    <submittedName>
        <fullName evidence="2">Uncharacterized protein</fullName>
    </submittedName>
</protein>
<feature type="region of interest" description="Disordered" evidence="1">
    <location>
        <begin position="60"/>
        <end position="95"/>
    </location>
</feature>
<keyword evidence="3" id="KW-1185">Reference proteome</keyword>
<gene>
    <name evidence="2" type="ORF">QBC46DRAFT_345078</name>
</gene>
<proteinExistence type="predicted"/>
<evidence type="ECO:0000313" key="2">
    <source>
        <dbReference type="EMBL" id="KAK3936978.1"/>
    </source>
</evidence>
<evidence type="ECO:0000256" key="1">
    <source>
        <dbReference type="SAM" id="MobiDB-lite"/>
    </source>
</evidence>